<keyword evidence="6" id="KW-0799">Topoisomerase</keyword>
<evidence type="ECO:0000313" key="16">
    <source>
        <dbReference type="EMBL" id="MBB3119087.1"/>
    </source>
</evidence>
<evidence type="ECO:0000256" key="13">
    <source>
        <dbReference type="SAM" id="MobiDB-lite"/>
    </source>
</evidence>
<gene>
    <name evidence="16" type="ORF">FHS03_002138</name>
</gene>
<dbReference type="GO" id="GO:0006310">
    <property type="term" value="P:DNA recombination"/>
    <property type="evidence" value="ECO:0007669"/>
    <property type="project" value="TreeGrafter"/>
</dbReference>
<dbReference type="SMART" id="SM00437">
    <property type="entry name" value="TOP1Ac"/>
    <property type="match status" value="1"/>
</dbReference>
<dbReference type="InterPro" id="IPR025589">
    <property type="entry name" value="Toprim_C_rpt"/>
</dbReference>
<evidence type="ECO:0000259" key="14">
    <source>
        <dbReference type="PROSITE" id="PS50880"/>
    </source>
</evidence>
<protein>
    <recommendedName>
        <fullName evidence="3">DNA topoisomerase</fullName>
        <ecNumber evidence="3">5.6.2.1</ecNumber>
    </recommendedName>
    <alternativeName>
        <fullName evidence="12">Omega-protein</fullName>
    </alternativeName>
    <alternativeName>
        <fullName evidence="11">Relaxing enzyme</fullName>
    </alternativeName>
    <alternativeName>
        <fullName evidence="9">Swivelase</fullName>
    </alternativeName>
    <alternativeName>
        <fullName evidence="10">Untwisting enzyme</fullName>
    </alternativeName>
</protein>
<dbReference type="CDD" id="cd03362">
    <property type="entry name" value="TOPRIM_TopoIA_TopoIII"/>
    <property type="match status" value="1"/>
</dbReference>
<dbReference type="Gene3D" id="1.10.290.10">
    <property type="entry name" value="Topoisomerase I, domain 4"/>
    <property type="match status" value="1"/>
</dbReference>
<dbReference type="GO" id="GO:0003677">
    <property type="term" value="F:DNA binding"/>
    <property type="evidence" value="ECO:0007669"/>
    <property type="project" value="UniProtKB-KW"/>
</dbReference>
<dbReference type="NCBIfam" id="NF011313">
    <property type="entry name" value="PRK14724.1"/>
    <property type="match status" value="1"/>
</dbReference>
<dbReference type="RefSeq" id="WP_183440954.1">
    <property type="nucleotide sequence ID" value="NZ_JACHXD010000005.1"/>
</dbReference>
<evidence type="ECO:0000256" key="1">
    <source>
        <dbReference type="ARBA" id="ARBA00000213"/>
    </source>
</evidence>
<dbReference type="Gene3D" id="3.40.50.140">
    <property type="match status" value="1"/>
</dbReference>
<dbReference type="EC" id="5.6.2.1" evidence="3"/>
<feature type="domain" description="Topo IA-type catalytic" evidence="15">
    <location>
        <begin position="153"/>
        <end position="610"/>
    </location>
</feature>
<dbReference type="InterPro" id="IPR003602">
    <property type="entry name" value="Topo_IA_DNA-bd_dom"/>
</dbReference>
<feature type="domain" description="Toprim" evidence="14">
    <location>
        <begin position="3"/>
        <end position="136"/>
    </location>
</feature>
<dbReference type="PRINTS" id="PR00417">
    <property type="entry name" value="PRTPISMRASEI"/>
</dbReference>
<dbReference type="Pfam" id="PF01751">
    <property type="entry name" value="Toprim"/>
    <property type="match status" value="1"/>
</dbReference>
<evidence type="ECO:0000313" key="17">
    <source>
        <dbReference type="Proteomes" id="UP000541535"/>
    </source>
</evidence>
<reference evidence="16 17" key="1">
    <citation type="submission" date="2020-08" db="EMBL/GenBank/DDBJ databases">
        <title>Genomic Encyclopedia of Type Strains, Phase III (KMG-III): the genomes of soil and plant-associated and newly described type strains.</title>
        <authorList>
            <person name="Whitman W."/>
        </authorList>
    </citation>
    <scope>NUCLEOTIDE SEQUENCE [LARGE SCALE GENOMIC DNA]</scope>
    <source>
        <strain evidence="16 17">CECT 8897</strain>
    </source>
</reference>
<dbReference type="GO" id="GO:0043597">
    <property type="term" value="C:cytoplasmic replication fork"/>
    <property type="evidence" value="ECO:0007669"/>
    <property type="project" value="TreeGrafter"/>
</dbReference>
<evidence type="ECO:0000256" key="3">
    <source>
        <dbReference type="ARBA" id="ARBA00012891"/>
    </source>
</evidence>
<evidence type="ECO:0000256" key="4">
    <source>
        <dbReference type="ARBA" id="ARBA00022723"/>
    </source>
</evidence>
<dbReference type="GO" id="GO:0006265">
    <property type="term" value="P:DNA topological change"/>
    <property type="evidence" value="ECO:0007669"/>
    <property type="project" value="InterPro"/>
</dbReference>
<organism evidence="16 17">
    <name type="scientific">Pseudoduganella violacea</name>
    <dbReference type="NCBI Taxonomy" id="1715466"/>
    <lineage>
        <taxon>Bacteria</taxon>
        <taxon>Pseudomonadati</taxon>
        <taxon>Pseudomonadota</taxon>
        <taxon>Betaproteobacteria</taxon>
        <taxon>Burkholderiales</taxon>
        <taxon>Oxalobacteraceae</taxon>
        <taxon>Telluria group</taxon>
        <taxon>Pseudoduganella</taxon>
    </lineage>
</organism>
<dbReference type="PROSITE" id="PS00396">
    <property type="entry name" value="TOPO_IA_1"/>
    <property type="match status" value="1"/>
</dbReference>
<dbReference type="CDD" id="cd00186">
    <property type="entry name" value="TOP1Ac"/>
    <property type="match status" value="1"/>
</dbReference>
<dbReference type="Gene3D" id="2.70.20.10">
    <property type="entry name" value="Topoisomerase I, domain 3"/>
    <property type="match status" value="1"/>
</dbReference>
<dbReference type="InterPro" id="IPR023405">
    <property type="entry name" value="Topo_IA_core_domain"/>
</dbReference>
<dbReference type="NCBIfam" id="TIGR01056">
    <property type="entry name" value="topB"/>
    <property type="match status" value="1"/>
</dbReference>
<dbReference type="InterPro" id="IPR003601">
    <property type="entry name" value="Topo_IA_2"/>
</dbReference>
<dbReference type="InterPro" id="IPR023406">
    <property type="entry name" value="Topo_IA_AS"/>
</dbReference>
<keyword evidence="4" id="KW-0479">Metal-binding</keyword>
<keyword evidence="7" id="KW-0238">DNA-binding</keyword>
<feature type="compositionally biased region" description="Basic residues" evidence="13">
    <location>
        <begin position="874"/>
        <end position="885"/>
    </location>
</feature>
<proteinExistence type="inferred from homology"/>
<dbReference type="NCBIfam" id="NF005829">
    <property type="entry name" value="PRK07726.1"/>
    <property type="match status" value="1"/>
</dbReference>
<dbReference type="SMART" id="SM00436">
    <property type="entry name" value="TOP1Bc"/>
    <property type="match status" value="1"/>
</dbReference>
<dbReference type="InterPro" id="IPR013824">
    <property type="entry name" value="Topo_IA_cen_sub1"/>
</dbReference>
<dbReference type="InterPro" id="IPR034144">
    <property type="entry name" value="TOPRIM_TopoIII"/>
</dbReference>
<dbReference type="SUPFAM" id="SSF56712">
    <property type="entry name" value="Prokaryotic type I DNA topoisomerase"/>
    <property type="match status" value="1"/>
</dbReference>
<dbReference type="Proteomes" id="UP000541535">
    <property type="component" value="Unassembled WGS sequence"/>
</dbReference>
<dbReference type="Gene3D" id="1.10.460.10">
    <property type="entry name" value="Topoisomerase I, domain 2"/>
    <property type="match status" value="1"/>
</dbReference>
<evidence type="ECO:0000256" key="6">
    <source>
        <dbReference type="ARBA" id="ARBA00023029"/>
    </source>
</evidence>
<dbReference type="GO" id="GO:0003917">
    <property type="term" value="F:DNA topoisomerase type I (single strand cut, ATP-independent) activity"/>
    <property type="evidence" value="ECO:0007669"/>
    <property type="project" value="UniProtKB-EC"/>
</dbReference>
<evidence type="ECO:0000256" key="10">
    <source>
        <dbReference type="ARBA" id="ARBA00031985"/>
    </source>
</evidence>
<evidence type="ECO:0000256" key="7">
    <source>
        <dbReference type="ARBA" id="ARBA00023125"/>
    </source>
</evidence>
<dbReference type="NCBIfam" id="NF006032">
    <property type="entry name" value="PRK08173.1"/>
    <property type="match status" value="1"/>
</dbReference>
<comment type="similarity">
    <text evidence="2">Belongs to the type IA topoisomerase family.</text>
</comment>
<keyword evidence="5" id="KW-0460">Magnesium</keyword>
<dbReference type="AlphaFoldDB" id="A0A7W5B9K9"/>
<dbReference type="InterPro" id="IPR013826">
    <property type="entry name" value="Topo_IA_cen_sub3"/>
</dbReference>
<dbReference type="InterPro" id="IPR013497">
    <property type="entry name" value="Topo_IA_cen"/>
</dbReference>
<evidence type="ECO:0000256" key="2">
    <source>
        <dbReference type="ARBA" id="ARBA00009446"/>
    </source>
</evidence>
<feature type="compositionally biased region" description="Low complexity" evidence="13">
    <location>
        <begin position="829"/>
        <end position="873"/>
    </location>
</feature>
<evidence type="ECO:0000259" key="15">
    <source>
        <dbReference type="PROSITE" id="PS52039"/>
    </source>
</evidence>
<dbReference type="PANTHER" id="PTHR11390">
    <property type="entry name" value="PROKARYOTIC DNA TOPOISOMERASE"/>
    <property type="match status" value="1"/>
</dbReference>
<accession>A0A7W5B9K9</accession>
<dbReference type="InterPro" id="IPR000380">
    <property type="entry name" value="Topo_IA"/>
</dbReference>
<evidence type="ECO:0000256" key="5">
    <source>
        <dbReference type="ARBA" id="ARBA00022842"/>
    </source>
</evidence>
<dbReference type="Pfam" id="PF01131">
    <property type="entry name" value="Topoisom_bac"/>
    <property type="match status" value="1"/>
</dbReference>
<dbReference type="PANTHER" id="PTHR11390:SF21">
    <property type="entry name" value="DNA TOPOISOMERASE 3-ALPHA"/>
    <property type="match status" value="1"/>
</dbReference>
<sequence>MSKTLIIAEKPSVANDIAKSLGGFTKHDEYFESDEYVLSSAVGHLLEIAVPEEHDVKRGKWSFTHLPMIPPYFALNPIAKTESRLKVLNKLIKRKDVTGLINACDAGREGELIFRLIAQNAKAKQPIQRLWLQSMTPTAIRDGFAHLRSDEEMLPLADAARCRSEADWLIGINGTRAMTAFNSKEGGFYLTTVGRVQTPTLSIVVEREEKIKKFVARDYWEVRAEFVCAAGIYEGRWLDDKFKKDETDPEKRAERLWSKAAADSIATACRGKPGIVSEESKPTTSMAPALFDLTSLQREANGRFGFSAKNTLGLAQALYEKHKVLTYPRTDSRHLPEDYLPTVKQTLETVMQNNNYHQFAKQILDKGWLKPNKRIFDNTKISDHFAIIPTGIAPKGLSEPEQKLYDLVTRRFMAVFFPAAEFQVTTRFTEVSGHKFKTEGKVMTNPGWLAVYGKDVASENDKEGGGNLVPVAKGEKVQTEKVTANGLVTKPPARYSEATLLSAMEGAGKLVDSDELRDAMAGKGLGTPATRAAIIEGLLTEKYLLREGRELMPTAKAFQLMTLLRGLGVNELTAPELTGEWEYKLSQMEKGRISREEFMREIAQMTQIIVKRAKEYDNDTIPGDYATLHTPCPNCGGVVKENYRRFGCTKCEFSMSKTPGSRQFEIAEVEELLKERTIGPLQGFRSKMGRPFAAILRIVRDEEIKNFKLEFDFGQNDEEGEDGEGVDFSEQTPLGPCPKCEGKVYEMGLAYVCEHTVAKPKTCDFRSGRIILQQEILPEQMAKLLNDGKTDLLPGFISQRTRRPFKAFLVRGKDGKISFEFEERKAKAPAKGKAAAAEDGAEGAAEAAPAKKPAVKKAAAAKTTAAKTTAAKPAAKKAPAKKAAAKKTVAAS</sequence>
<dbReference type="GO" id="GO:0046872">
    <property type="term" value="F:metal ion binding"/>
    <property type="evidence" value="ECO:0007669"/>
    <property type="project" value="UniProtKB-KW"/>
</dbReference>
<keyword evidence="17" id="KW-1185">Reference proteome</keyword>
<dbReference type="SMART" id="SM00493">
    <property type="entry name" value="TOPRIM"/>
    <property type="match status" value="1"/>
</dbReference>
<dbReference type="EMBL" id="JACHXD010000005">
    <property type="protein sequence ID" value="MBB3119087.1"/>
    <property type="molecule type" value="Genomic_DNA"/>
</dbReference>
<evidence type="ECO:0000256" key="11">
    <source>
        <dbReference type="ARBA" id="ARBA00032235"/>
    </source>
</evidence>
<feature type="region of interest" description="Disordered" evidence="13">
    <location>
        <begin position="828"/>
        <end position="892"/>
    </location>
</feature>
<dbReference type="PROSITE" id="PS52039">
    <property type="entry name" value="TOPO_IA_2"/>
    <property type="match status" value="1"/>
</dbReference>
<evidence type="ECO:0000256" key="8">
    <source>
        <dbReference type="ARBA" id="ARBA00023235"/>
    </source>
</evidence>
<dbReference type="InterPro" id="IPR006171">
    <property type="entry name" value="TOPRIM_dom"/>
</dbReference>
<dbReference type="PROSITE" id="PS50880">
    <property type="entry name" value="TOPRIM"/>
    <property type="match status" value="1"/>
</dbReference>
<dbReference type="Pfam" id="PF13342">
    <property type="entry name" value="Toprim_Crpt"/>
    <property type="match status" value="2"/>
</dbReference>
<evidence type="ECO:0000256" key="9">
    <source>
        <dbReference type="ARBA" id="ARBA00030003"/>
    </source>
</evidence>
<dbReference type="InterPro" id="IPR005738">
    <property type="entry name" value="TopoIII"/>
</dbReference>
<comment type="catalytic activity">
    <reaction evidence="1">
        <text>ATP-independent breakage of single-stranded DNA, followed by passage and rejoining.</text>
        <dbReference type="EC" id="5.6.2.1"/>
    </reaction>
</comment>
<name>A0A7W5B9K9_9BURK</name>
<dbReference type="GO" id="GO:0006281">
    <property type="term" value="P:DNA repair"/>
    <property type="evidence" value="ECO:0007669"/>
    <property type="project" value="TreeGrafter"/>
</dbReference>
<keyword evidence="8 16" id="KW-0413">Isomerase</keyword>
<evidence type="ECO:0000256" key="12">
    <source>
        <dbReference type="ARBA" id="ARBA00032877"/>
    </source>
</evidence>
<comment type="caution">
    <text evidence="16">The sequence shown here is derived from an EMBL/GenBank/DDBJ whole genome shotgun (WGS) entry which is preliminary data.</text>
</comment>
<dbReference type="InterPro" id="IPR013825">
    <property type="entry name" value="Topo_IA_cen_sub2"/>
</dbReference>